<name>A0A821JJ39_9BILA</name>
<dbReference type="EMBL" id="CAJOBG010104380">
    <property type="protein sequence ID" value="CAF4715917.1"/>
    <property type="molecule type" value="Genomic_DNA"/>
</dbReference>
<dbReference type="AlphaFoldDB" id="A0A821JJ39"/>
<dbReference type="Proteomes" id="UP000663866">
    <property type="component" value="Unassembled WGS sequence"/>
</dbReference>
<proteinExistence type="predicted"/>
<evidence type="ECO:0000256" key="1">
    <source>
        <dbReference type="SAM" id="MobiDB-lite"/>
    </source>
</evidence>
<feature type="non-terminal residue" evidence="2">
    <location>
        <position position="1"/>
    </location>
</feature>
<gene>
    <name evidence="2" type="ORF">OVN521_LOCUS48904</name>
</gene>
<organism evidence="2 3">
    <name type="scientific">Rotaria magnacalcarata</name>
    <dbReference type="NCBI Taxonomy" id="392030"/>
    <lineage>
        <taxon>Eukaryota</taxon>
        <taxon>Metazoa</taxon>
        <taxon>Spiralia</taxon>
        <taxon>Gnathifera</taxon>
        <taxon>Rotifera</taxon>
        <taxon>Eurotatoria</taxon>
        <taxon>Bdelloidea</taxon>
        <taxon>Philodinida</taxon>
        <taxon>Philodinidae</taxon>
        <taxon>Rotaria</taxon>
    </lineage>
</organism>
<evidence type="ECO:0000313" key="3">
    <source>
        <dbReference type="Proteomes" id="UP000663866"/>
    </source>
</evidence>
<reference evidence="2" key="1">
    <citation type="submission" date="2021-02" db="EMBL/GenBank/DDBJ databases">
        <authorList>
            <person name="Nowell W R."/>
        </authorList>
    </citation>
    <scope>NUCLEOTIDE SEQUENCE</scope>
</reference>
<feature type="region of interest" description="Disordered" evidence="1">
    <location>
        <begin position="22"/>
        <end position="59"/>
    </location>
</feature>
<accession>A0A821JJ39</accession>
<keyword evidence="3" id="KW-1185">Reference proteome</keyword>
<comment type="caution">
    <text evidence="2">The sequence shown here is derived from an EMBL/GenBank/DDBJ whole genome shotgun (WGS) entry which is preliminary data.</text>
</comment>
<protein>
    <submittedName>
        <fullName evidence="2">Uncharacterized protein</fullName>
    </submittedName>
</protein>
<evidence type="ECO:0000313" key="2">
    <source>
        <dbReference type="EMBL" id="CAF4715917.1"/>
    </source>
</evidence>
<sequence>KHELYFRMFSKKCFDVAVVPDINDSNGSGGSRSDGSFTLPMEQHIPGASPGHLNASQYE</sequence>